<dbReference type="InterPro" id="IPR004193">
    <property type="entry name" value="Glyco_hydro_13_N"/>
</dbReference>
<dbReference type="SMART" id="SM00642">
    <property type="entry name" value="Aamy"/>
    <property type="match status" value="1"/>
</dbReference>
<evidence type="ECO:0000313" key="4">
    <source>
        <dbReference type="Proteomes" id="UP000216682"/>
    </source>
</evidence>
<dbReference type="EMBL" id="NPEZ01000001">
    <property type="protein sequence ID" value="OZT78412.1"/>
    <property type="molecule type" value="Genomic_DNA"/>
</dbReference>
<dbReference type="NCBIfam" id="TIGR02104">
    <property type="entry name" value="pulA_typeI"/>
    <property type="match status" value="1"/>
</dbReference>
<dbReference type="InterPro" id="IPR006047">
    <property type="entry name" value="GH13_cat_dom"/>
</dbReference>
<dbReference type="GO" id="GO:0004553">
    <property type="term" value="F:hydrolase activity, hydrolyzing O-glycosyl compounds"/>
    <property type="evidence" value="ECO:0007669"/>
    <property type="project" value="InterPro"/>
</dbReference>
<gene>
    <name evidence="3" type="primary">pulA</name>
    <name evidence="3" type="ORF">CFN03_03795</name>
</gene>
<dbReference type="Gene3D" id="3.20.20.80">
    <property type="entry name" value="Glycosidases"/>
    <property type="match status" value="1"/>
</dbReference>
<dbReference type="CDD" id="cd02860">
    <property type="entry name" value="E_set_Pullulanase"/>
    <property type="match status" value="1"/>
</dbReference>
<dbReference type="Proteomes" id="UP000216682">
    <property type="component" value="Unassembled WGS sequence"/>
</dbReference>
<dbReference type="InterPro" id="IPR011840">
    <property type="entry name" value="PulA_typeI"/>
</dbReference>
<dbReference type="GO" id="GO:0005975">
    <property type="term" value="P:carbohydrate metabolic process"/>
    <property type="evidence" value="ECO:0007669"/>
    <property type="project" value="InterPro"/>
</dbReference>
<organism evidence="3 4">
    <name type="scientific">Salinicoccus roseus</name>
    <dbReference type="NCBI Taxonomy" id="45670"/>
    <lineage>
        <taxon>Bacteria</taxon>
        <taxon>Bacillati</taxon>
        <taxon>Bacillota</taxon>
        <taxon>Bacilli</taxon>
        <taxon>Bacillales</taxon>
        <taxon>Staphylococcaceae</taxon>
        <taxon>Salinicoccus</taxon>
    </lineage>
</organism>
<evidence type="ECO:0000313" key="3">
    <source>
        <dbReference type="EMBL" id="OZT78412.1"/>
    </source>
</evidence>
<accession>A0A265EA06</accession>
<evidence type="ECO:0000256" key="1">
    <source>
        <dbReference type="ARBA" id="ARBA00008061"/>
    </source>
</evidence>
<reference evidence="3 4" key="1">
    <citation type="submission" date="2017-07" db="EMBL/GenBank/DDBJ databases">
        <title>Shotgun whole genome sequences of three halophilic bacterial isolates.</title>
        <authorList>
            <person name="Pozzo T."/>
            <person name="Higdon S.M."/>
            <person name="Quillaguaman J."/>
        </authorList>
    </citation>
    <scope>NUCLEOTIDE SEQUENCE [LARGE SCALE GENOMIC DNA]</scope>
    <source>
        <strain evidence="3 4">BU-1</strain>
    </source>
</reference>
<dbReference type="InterPro" id="IPR013783">
    <property type="entry name" value="Ig-like_fold"/>
</dbReference>
<dbReference type="CDD" id="cd11341">
    <property type="entry name" value="AmyAc_Pullulanase_LD-like"/>
    <property type="match status" value="1"/>
</dbReference>
<dbReference type="AlphaFoldDB" id="A0A265EA06"/>
<protein>
    <submittedName>
        <fullName evidence="3">Type I pullulanase</fullName>
    </submittedName>
</protein>
<comment type="similarity">
    <text evidence="1">Belongs to the glycosyl hydrolase 13 family.</text>
</comment>
<dbReference type="Pfam" id="PF00128">
    <property type="entry name" value="Alpha-amylase"/>
    <property type="match status" value="1"/>
</dbReference>
<name>A0A265EA06_9STAP</name>
<sequence length="715" mass="83191">MRQYSIQISTLTHSTGRRLFMIDAYLDAPDQITIVRKGEQAEDVNDLAVIQEDEFLSIAKTEDKGSYITVWLEHPISLDHFTHIRFDGGRFPLQMGKYILSIEFDLKYSTDKQMGATYSKDHTIFRVFAPTVVQCRLILDGQAYNMDKIGGYFEKIIKQDCHGKYYHYEASHNHVTHNVLDPYVKAVSANGQEAMIVDFERINPGFTDHHIPDIPNDSAIIYETHVRDITSHPNSGVKEEWRGRYLGMTEPTTTRHRLSSGLDYLKEIGVTHIQLMPVNDFITVDELNRDKSYNWGYDPHFFMVPEGSYATDPNDPINRIVELQTLIRTLHENGMKIILDVVLNHVYQVEDSNFEKLVPGYYFRHNQDLSLSNGTGVGNDFASEKMMGRRFIADTIHFWFEQYRIDGYRFDLMGALDIETMQGIESIVQKQDREIFLLGEGWDLPTALDYSKKTLPEHSYRVPSVHFFNDYYRDSIKGSNFELSEKGYVNGDGRGIDAIRELFTGFHKPFTAQMSINYVEVHDNHTLYDRLRYSSGKRQYILESQHQIATALVLLSFGTPFLHAGQEFFRTKYGHGNTYNLSDMLNRMDWNRRAKYQDNIEFFKSLVQFRKREEVFRLKDQGSIDSALSFMNFSNLPNGFGVKVSYRNSEFMIVINPTEKSMELGFDTQDPYEIEISNQRHYDKAVYNRSFYIKGYEVAVLRKVATMHQNQYTEE</sequence>
<dbReference type="SUPFAM" id="SSF51445">
    <property type="entry name" value="(Trans)glycosidases"/>
    <property type="match status" value="1"/>
</dbReference>
<comment type="caution">
    <text evidence="3">The sequence shown here is derived from an EMBL/GenBank/DDBJ whole genome shotgun (WGS) entry which is preliminary data.</text>
</comment>
<dbReference type="InterPro" id="IPR017853">
    <property type="entry name" value="GH"/>
</dbReference>
<feature type="domain" description="Glycosyl hydrolase family 13 catalytic" evidence="2">
    <location>
        <begin position="252"/>
        <end position="610"/>
    </location>
</feature>
<dbReference type="InterPro" id="IPR014756">
    <property type="entry name" value="Ig_E-set"/>
</dbReference>
<evidence type="ECO:0000259" key="2">
    <source>
        <dbReference type="SMART" id="SM00642"/>
    </source>
</evidence>
<dbReference type="PANTHER" id="PTHR43002">
    <property type="entry name" value="GLYCOGEN DEBRANCHING ENZYME"/>
    <property type="match status" value="1"/>
</dbReference>
<dbReference type="SUPFAM" id="SSF81296">
    <property type="entry name" value="E set domains"/>
    <property type="match status" value="1"/>
</dbReference>
<dbReference type="Gene3D" id="2.60.40.10">
    <property type="entry name" value="Immunoglobulins"/>
    <property type="match status" value="1"/>
</dbReference>
<proteinExistence type="inferred from homology"/>
<dbReference type="Pfam" id="PF02922">
    <property type="entry name" value="CBM_48"/>
    <property type="match status" value="1"/>
</dbReference>